<keyword evidence="1" id="KW-0472">Membrane</keyword>
<accession>A0A3R9RZP3</accession>
<proteinExistence type="predicted"/>
<feature type="transmembrane region" description="Helical" evidence="1">
    <location>
        <begin position="46"/>
        <end position="68"/>
    </location>
</feature>
<keyword evidence="1" id="KW-1133">Transmembrane helix</keyword>
<organism evidence="2 3">
    <name type="scientific">Acinetobacter baumannii</name>
    <dbReference type="NCBI Taxonomy" id="470"/>
    <lineage>
        <taxon>Bacteria</taxon>
        <taxon>Pseudomonadati</taxon>
        <taxon>Pseudomonadota</taxon>
        <taxon>Gammaproteobacteria</taxon>
        <taxon>Moraxellales</taxon>
        <taxon>Moraxellaceae</taxon>
        <taxon>Acinetobacter</taxon>
        <taxon>Acinetobacter calcoaceticus/baumannii complex</taxon>
    </lineage>
</organism>
<feature type="non-terminal residue" evidence="2">
    <location>
        <position position="1"/>
    </location>
</feature>
<dbReference type="Proteomes" id="UP000280073">
    <property type="component" value="Unassembled WGS sequence"/>
</dbReference>
<comment type="caution">
    <text evidence="2">The sequence shown here is derived from an EMBL/GenBank/DDBJ whole genome shotgun (WGS) entry which is preliminary data.</text>
</comment>
<dbReference type="AlphaFoldDB" id="A0A3R9RZP3"/>
<keyword evidence="1" id="KW-0812">Transmembrane</keyword>
<evidence type="ECO:0000313" key="3">
    <source>
        <dbReference type="Proteomes" id="UP000280073"/>
    </source>
</evidence>
<dbReference type="EMBL" id="RFDI01001006">
    <property type="protein sequence ID" value="RSR50542.1"/>
    <property type="molecule type" value="Genomic_DNA"/>
</dbReference>
<evidence type="ECO:0000256" key="1">
    <source>
        <dbReference type="SAM" id="Phobius"/>
    </source>
</evidence>
<reference evidence="2 3" key="1">
    <citation type="submission" date="2018-10" db="EMBL/GenBank/DDBJ databases">
        <title>GWAS and RNA-Seq identify cryptic mechanisms of antimicrobial resistance in Acinetobacter baumannii.</title>
        <authorList>
            <person name="Sahl J.W."/>
        </authorList>
    </citation>
    <scope>NUCLEOTIDE SEQUENCE [LARGE SCALE GENOMIC DNA]</scope>
    <source>
        <strain evidence="2 3">TG28175</strain>
    </source>
</reference>
<name>A0A3R9RZP3_ACIBA</name>
<gene>
    <name evidence="2" type="ORF">EA686_16910</name>
</gene>
<evidence type="ECO:0000313" key="2">
    <source>
        <dbReference type="EMBL" id="RSR50542.1"/>
    </source>
</evidence>
<protein>
    <submittedName>
        <fullName evidence="2">Rhombotarget A</fullName>
    </submittedName>
</protein>
<sequence>WHGADIFSIQVVTSISRFNEGVEFQYITIPTRIVQEPLSGIEDKSVSSGGGGSIGAGFILSLLGLVALRRFKS</sequence>